<dbReference type="EMBL" id="UINC01111153">
    <property type="protein sequence ID" value="SVC79154.1"/>
    <property type="molecule type" value="Genomic_DNA"/>
</dbReference>
<accession>A0A382Q0N2</accession>
<sequence length="49" mass="5366">IWSSTAHPICCTSCTARRATASTPEARSASPPCPRALQSRWRPSLRLKV</sequence>
<evidence type="ECO:0000313" key="2">
    <source>
        <dbReference type="EMBL" id="SVC79154.1"/>
    </source>
</evidence>
<dbReference type="AlphaFoldDB" id="A0A382Q0N2"/>
<feature type="non-terminal residue" evidence="2">
    <location>
        <position position="1"/>
    </location>
</feature>
<organism evidence="2">
    <name type="scientific">marine metagenome</name>
    <dbReference type="NCBI Taxonomy" id="408172"/>
    <lineage>
        <taxon>unclassified sequences</taxon>
        <taxon>metagenomes</taxon>
        <taxon>ecological metagenomes</taxon>
    </lineage>
</organism>
<protein>
    <submittedName>
        <fullName evidence="2">Uncharacterized protein</fullName>
    </submittedName>
</protein>
<name>A0A382Q0N2_9ZZZZ</name>
<proteinExistence type="predicted"/>
<evidence type="ECO:0000256" key="1">
    <source>
        <dbReference type="SAM" id="MobiDB-lite"/>
    </source>
</evidence>
<reference evidence="2" key="1">
    <citation type="submission" date="2018-05" db="EMBL/GenBank/DDBJ databases">
        <authorList>
            <person name="Lanie J.A."/>
            <person name="Ng W.-L."/>
            <person name="Kazmierczak K.M."/>
            <person name="Andrzejewski T.M."/>
            <person name="Davidsen T.M."/>
            <person name="Wayne K.J."/>
            <person name="Tettelin H."/>
            <person name="Glass J.I."/>
            <person name="Rusch D."/>
            <person name="Podicherti R."/>
            <person name="Tsui H.-C.T."/>
            <person name="Winkler M.E."/>
        </authorList>
    </citation>
    <scope>NUCLEOTIDE SEQUENCE</scope>
</reference>
<feature type="region of interest" description="Disordered" evidence="1">
    <location>
        <begin position="18"/>
        <end position="37"/>
    </location>
</feature>
<gene>
    <name evidence="2" type="ORF">METZ01_LOCUS332008</name>
</gene>
<feature type="non-terminal residue" evidence="2">
    <location>
        <position position="49"/>
    </location>
</feature>